<feature type="non-terminal residue" evidence="2">
    <location>
        <position position="259"/>
    </location>
</feature>
<evidence type="ECO:0008006" key="3">
    <source>
        <dbReference type="Google" id="ProtNLM"/>
    </source>
</evidence>
<protein>
    <recommendedName>
        <fullName evidence="3">Autotransporter domain-containing protein</fullName>
    </recommendedName>
</protein>
<proteinExistence type="predicted"/>
<name>X0VST9_9ZZZZ</name>
<accession>X0VST9</accession>
<dbReference type="InterPro" id="IPR012332">
    <property type="entry name" value="Autotransporter_pectin_lyase_C"/>
</dbReference>
<evidence type="ECO:0000313" key="2">
    <source>
        <dbReference type="EMBL" id="GAG15503.1"/>
    </source>
</evidence>
<dbReference type="Gene3D" id="2.160.20.20">
    <property type="match status" value="1"/>
</dbReference>
<dbReference type="AlphaFoldDB" id="X0VST9"/>
<dbReference type="InterPro" id="IPR011050">
    <property type="entry name" value="Pectin_lyase_fold/virulence"/>
</dbReference>
<keyword evidence="1" id="KW-0732">Signal</keyword>
<dbReference type="NCBIfam" id="TIGR02601">
    <property type="entry name" value="autotrns_rpt"/>
    <property type="match status" value="2"/>
</dbReference>
<comment type="caution">
    <text evidence="2">The sequence shown here is derived from an EMBL/GenBank/DDBJ whole genome shotgun (WGS) entry which is preliminary data.</text>
</comment>
<sequence>AWIAGGDNWWDGEGNVAWDNEAGGLAVFGADGGAGDATVTVDVSGVTARGITFNEGYTYTLDGGTITLEGSATIEANVDARIESAINAGTAVLTKTGPGTLELTGANTYSGTAVEGGTLVGYAGVGDTGSILGNVDLSNDSNVTFNQGADGVYDGKISGDGSFTKTGAGTLVVTSEEHDYTGDATVSAGTLRVTGWLPMGTTVTVEDGGTLGGTGQAGAIDLLQGGTLAPGASVGTLIADGDVTFGAGAIYEWEVADLG</sequence>
<dbReference type="SUPFAM" id="SSF51126">
    <property type="entry name" value="Pectin lyase-like"/>
    <property type="match status" value="2"/>
</dbReference>
<dbReference type="EMBL" id="BARS01033816">
    <property type="protein sequence ID" value="GAG15503.1"/>
    <property type="molecule type" value="Genomic_DNA"/>
</dbReference>
<evidence type="ECO:0000256" key="1">
    <source>
        <dbReference type="ARBA" id="ARBA00022729"/>
    </source>
</evidence>
<dbReference type="InterPro" id="IPR013425">
    <property type="entry name" value="Autotrns_rpt"/>
</dbReference>
<organism evidence="2">
    <name type="scientific">marine sediment metagenome</name>
    <dbReference type="NCBI Taxonomy" id="412755"/>
    <lineage>
        <taxon>unclassified sequences</taxon>
        <taxon>metagenomes</taxon>
        <taxon>ecological metagenomes</taxon>
    </lineage>
</organism>
<gene>
    <name evidence="2" type="ORF">S01H1_52326</name>
</gene>
<feature type="non-terminal residue" evidence="2">
    <location>
        <position position="1"/>
    </location>
</feature>
<reference evidence="2" key="1">
    <citation type="journal article" date="2014" name="Front. Microbiol.">
        <title>High frequency of phylogenetically diverse reductive dehalogenase-homologous genes in deep subseafloor sedimentary metagenomes.</title>
        <authorList>
            <person name="Kawai M."/>
            <person name="Futagami T."/>
            <person name="Toyoda A."/>
            <person name="Takaki Y."/>
            <person name="Nishi S."/>
            <person name="Hori S."/>
            <person name="Arai W."/>
            <person name="Tsubouchi T."/>
            <person name="Morono Y."/>
            <person name="Uchiyama I."/>
            <person name="Ito T."/>
            <person name="Fujiyama A."/>
            <person name="Inagaki F."/>
            <person name="Takami H."/>
        </authorList>
    </citation>
    <scope>NUCLEOTIDE SEQUENCE</scope>
    <source>
        <strain evidence="2">Expedition CK06-06</strain>
    </source>
</reference>
<dbReference type="Pfam" id="PF12951">
    <property type="entry name" value="PATR"/>
    <property type="match status" value="2"/>
</dbReference>